<dbReference type="PANTHER" id="PTHR23404">
    <property type="entry name" value="MOLYBDOPTERIN SYNTHASE RELATED"/>
    <property type="match status" value="1"/>
</dbReference>
<dbReference type="InterPro" id="IPR003448">
    <property type="entry name" value="Mopterin_biosynth_MoaE"/>
</dbReference>
<dbReference type="eggNOG" id="KOG3307">
    <property type="taxonomic scope" value="Eukaryota"/>
</dbReference>
<dbReference type="EMBL" id="CAIF01000052">
    <property type="protein sequence ID" value="CCH42787.1"/>
    <property type="molecule type" value="Genomic_DNA"/>
</dbReference>
<dbReference type="CDD" id="cd00756">
    <property type="entry name" value="MoaE"/>
    <property type="match status" value="1"/>
</dbReference>
<protein>
    <submittedName>
        <fullName evidence="1">Uncharacterized protein</fullName>
    </submittedName>
</protein>
<dbReference type="InterPro" id="IPR036563">
    <property type="entry name" value="MoaE_sf"/>
</dbReference>
<dbReference type="Pfam" id="PF02391">
    <property type="entry name" value="MoaE"/>
    <property type="match status" value="1"/>
</dbReference>
<dbReference type="InParanoid" id="K0KKX3"/>
<evidence type="ECO:0000313" key="2">
    <source>
        <dbReference type="Proteomes" id="UP000009328"/>
    </source>
</evidence>
<gene>
    <name evidence="1" type="ORF">BN7_2331</name>
</gene>
<dbReference type="Proteomes" id="UP000009328">
    <property type="component" value="Unassembled WGS sequence"/>
</dbReference>
<dbReference type="HOGENOM" id="CLU_089568_3_1_1"/>
<dbReference type="GO" id="GO:0006777">
    <property type="term" value="P:Mo-molybdopterin cofactor biosynthetic process"/>
    <property type="evidence" value="ECO:0007669"/>
    <property type="project" value="InterPro"/>
</dbReference>
<sequence length="162" mass="18268">MSKSAVKKDAIKVFLTSSKLDPTEGIDFVKCEEAGAVIMFGGTTRNSFEDKKVSDLSYEAHEKLACRSLERIALEALDKFSDDGKDTLIHKVYLAHRLGHVPVKEESVLVVLSSTHRQEGWKAAEWVLEKIKAEAEIWKKENYNDGTSSWKENENSSVHKKN</sequence>
<dbReference type="SUPFAM" id="SSF54690">
    <property type="entry name" value="Molybdopterin synthase subunit MoaE"/>
    <property type="match status" value="1"/>
</dbReference>
<dbReference type="AlphaFoldDB" id="K0KKX3"/>
<name>K0KKX3_WICCF</name>
<reference evidence="1 2" key="1">
    <citation type="journal article" date="2012" name="Eukaryot. Cell">
        <title>Draft genome sequence of Wickerhamomyces ciferrii NRRL Y-1031 F-60-10.</title>
        <authorList>
            <person name="Schneider J."/>
            <person name="Andrea H."/>
            <person name="Blom J."/>
            <person name="Jaenicke S."/>
            <person name="Ruckert C."/>
            <person name="Schorsch C."/>
            <person name="Szczepanowski R."/>
            <person name="Farwick M."/>
            <person name="Goesmann A."/>
            <person name="Puhler A."/>
            <person name="Schaffer S."/>
            <person name="Tauch A."/>
            <person name="Kohler T."/>
            <person name="Brinkrolf K."/>
        </authorList>
    </citation>
    <scope>NUCLEOTIDE SEQUENCE [LARGE SCALE GENOMIC DNA]</scope>
    <source>
        <strain evidence="2">ATCC 14091 / BCRC 22168 / CBS 111 / JCM 3599 / NBRC 0793 / NRRL Y-1031 F-60-10</strain>
    </source>
</reference>
<accession>K0KKX3</accession>
<organism evidence="1 2">
    <name type="scientific">Wickerhamomyces ciferrii (strain ATCC 14091 / BCRC 22168 / CBS 111 / JCM 3599 / NBRC 0793 / NRRL Y-1031 F-60-10)</name>
    <name type="common">Yeast</name>
    <name type="synonym">Pichia ciferrii</name>
    <dbReference type="NCBI Taxonomy" id="1206466"/>
    <lineage>
        <taxon>Eukaryota</taxon>
        <taxon>Fungi</taxon>
        <taxon>Dikarya</taxon>
        <taxon>Ascomycota</taxon>
        <taxon>Saccharomycotina</taxon>
        <taxon>Saccharomycetes</taxon>
        <taxon>Phaffomycetales</taxon>
        <taxon>Wickerhamomycetaceae</taxon>
        <taxon>Wickerhamomyces</taxon>
    </lineage>
</organism>
<proteinExistence type="predicted"/>
<evidence type="ECO:0000313" key="1">
    <source>
        <dbReference type="EMBL" id="CCH42787.1"/>
    </source>
</evidence>
<dbReference type="Gene3D" id="3.90.1170.40">
    <property type="entry name" value="Molybdopterin biosynthesis MoaE subunit"/>
    <property type="match status" value="1"/>
</dbReference>
<comment type="caution">
    <text evidence="1">The sequence shown here is derived from an EMBL/GenBank/DDBJ whole genome shotgun (WGS) entry which is preliminary data.</text>
</comment>
<keyword evidence="2" id="KW-1185">Reference proteome</keyword>
<dbReference type="STRING" id="1206466.K0KKX3"/>